<dbReference type="NCBIfam" id="NF037995">
    <property type="entry name" value="TRAP_S1"/>
    <property type="match status" value="1"/>
</dbReference>
<organism evidence="6 7">
    <name type="scientific">Grimontia celer</name>
    <dbReference type="NCBI Taxonomy" id="1796497"/>
    <lineage>
        <taxon>Bacteria</taxon>
        <taxon>Pseudomonadati</taxon>
        <taxon>Pseudomonadota</taxon>
        <taxon>Gammaproteobacteria</taxon>
        <taxon>Vibrionales</taxon>
        <taxon>Vibrionaceae</taxon>
        <taxon>Grimontia</taxon>
    </lineage>
</organism>
<dbReference type="PANTHER" id="PTHR33376">
    <property type="match status" value="1"/>
</dbReference>
<comment type="similarity">
    <text evidence="2">Belongs to the bacterial solute-binding protein 7 family.</text>
</comment>
<accession>A0A128F1T0</accession>
<dbReference type="GO" id="GO:0030288">
    <property type="term" value="C:outer membrane-bounded periplasmic space"/>
    <property type="evidence" value="ECO:0007669"/>
    <property type="project" value="InterPro"/>
</dbReference>
<dbReference type="InterPro" id="IPR038404">
    <property type="entry name" value="TRAP_DctP_sf"/>
</dbReference>
<dbReference type="CDD" id="cd13603">
    <property type="entry name" value="PBP2_TRAP_Siap_TeaA_like"/>
    <property type="match status" value="1"/>
</dbReference>
<dbReference type="EMBL" id="FIZX01000002">
    <property type="protein sequence ID" value="CZF80743.1"/>
    <property type="molecule type" value="Genomic_DNA"/>
</dbReference>
<proteinExistence type="inferred from homology"/>
<sequence>MKLSLMITVIAGLLTSTASFADTTIRIGHATPEVSPIHQSLLYFEKEIEKRSNGEIEVEIYPGGQLGGVREMTELVQSGNITMATGASVHLSSTVNELAVLDQFLLFADEDTARNVLDGKAGQSLAKAMEKQGLKSMGFMELGFRSFTNNRAPLDSYEAFEGLRMRSADNPIAIKAWRSVDAVPIALAWGEIYSSLQQNLIFGQESALSSMLVERFFEVQDYVSLTNHIYWPELWMANLEWYNDLSEKDRKLIDEVARETIVLERDLTMKTNNETLAALKEKGLKVNELPLADRERLGATMNAAIEQDIRQKVGSDFYDEFMSNLNPQ</sequence>
<dbReference type="PANTHER" id="PTHR33376:SF4">
    <property type="entry name" value="SIALIC ACID-BINDING PERIPLASMIC PROTEIN SIAP"/>
    <property type="match status" value="1"/>
</dbReference>
<dbReference type="NCBIfam" id="TIGR00787">
    <property type="entry name" value="dctP"/>
    <property type="match status" value="1"/>
</dbReference>
<evidence type="ECO:0000256" key="5">
    <source>
        <dbReference type="SAM" id="SignalP"/>
    </source>
</evidence>
<name>A0A128F1T0_9GAMM</name>
<dbReference type="RefSeq" id="WP_062663275.1">
    <property type="nucleotide sequence ID" value="NZ_FIZX01000002.1"/>
</dbReference>
<dbReference type="GO" id="GO:0055085">
    <property type="term" value="P:transmembrane transport"/>
    <property type="evidence" value="ECO:0007669"/>
    <property type="project" value="InterPro"/>
</dbReference>
<evidence type="ECO:0000256" key="2">
    <source>
        <dbReference type="ARBA" id="ARBA00009023"/>
    </source>
</evidence>
<keyword evidence="3" id="KW-0813">Transport</keyword>
<keyword evidence="4 5" id="KW-0732">Signal</keyword>
<reference evidence="7" key="1">
    <citation type="submission" date="2016-02" db="EMBL/GenBank/DDBJ databases">
        <authorList>
            <person name="Rodrigo-Torres Lidia"/>
            <person name="Arahal R.David."/>
        </authorList>
    </citation>
    <scope>NUCLEOTIDE SEQUENCE [LARGE SCALE GENOMIC DNA]</scope>
    <source>
        <strain evidence="7">CECT 9029</strain>
    </source>
</reference>
<dbReference type="InterPro" id="IPR018389">
    <property type="entry name" value="DctP_fam"/>
</dbReference>
<dbReference type="Pfam" id="PF03480">
    <property type="entry name" value="DctP"/>
    <property type="match status" value="1"/>
</dbReference>
<evidence type="ECO:0000256" key="1">
    <source>
        <dbReference type="ARBA" id="ARBA00004196"/>
    </source>
</evidence>
<dbReference type="OrthoDB" id="8690069at2"/>
<evidence type="ECO:0000256" key="4">
    <source>
        <dbReference type="ARBA" id="ARBA00022729"/>
    </source>
</evidence>
<protein>
    <submittedName>
        <fullName evidence="6">2,3-diketo-L-gulonate-binding periplasmic protein YiaO</fullName>
    </submittedName>
</protein>
<evidence type="ECO:0000313" key="6">
    <source>
        <dbReference type="EMBL" id="CZF80743.1"/>
    </source>
</evidence>
<dbReference type="Proteomes" id="UP000071641">
    <property type="component" value="Unassembled WGS sequence"/>
</dbReference>
<feature type="signal peptide" evidence="5">
    <location>
        <begin position="1"/>
        <end position="21"/>
    </location>
</feature>
<evidence type="ECO:0000256" key="3">
    <source>
        <dbReference type="ARBA" id="ARBA00022448"/>
    </source>
</evidence>
<dbReference type="InterPro" id="IPR004682">
    <property type="entry name" value="TRAP_DctP"/>
</dbReference>
<dbReference type="Gene3D" id="3.40.190.170">
    <property type="entry name" value="Bacterial extracellular solute-binding protein, family 7"/>
    <property type="match status" value="1"/>
</dbReference>
<comment type="subcellular location">
    <subcellularLocation>
        <location evidence="1">Cell envelope</location>
    </subcellularLocation>
</comment>
<keyword evidence="7" id="KW-1185">Reference proteome</keyword>
<dbReference type="PIRSF" id="PIRSF006470">
    <property type="entry name" value="DctB"/>
    <property type="match status" value="1"/>
</dbReference>
<dbReference type="AlphaFoldDB" id="A0A128F1T0"/>
<gene>
    <name evidence="6" type="primary">yiaO_1</name>
    <name evidence="6" type="ORF">GCE9029_02172</name>
</gene>
<dbReference type="STRING" id="1796497.GCE9029_02172"/>
<feature type="chain" id="PRO_5007281882" evidence="5">
    <location>
        <begin position="22"/>
        <end position="328"/>
    </location>
</feature>
<evidence type="ECO:0000313" key="7">
    <source>
        <dbReference type="Proteomes" id="UP000071641"/>
    </source>
</evidence>